<accession>A0A4Y8DAQ2</accession>
<keyword evidence="2" id="KW-1185">Reference proteome</keyword>
<reference evidence="1 2" key="1">
    <citation type="submission" date="2017-11" db="EMBL/GenBank/DDBJ databases">
        <title>Comparative genomics of Botrytis spp.</title>
        <authorList>
            <person name="Valero-Jimenez C.A."/>
            <person name="Tapia P."/>
            <person name="Veloso J."/>
            <person name="Silva-Moreno E."/>
            <person name="Staats M."/>
            <person name="Valdes J.H."/>
            <person name="Van Kan J.A.L."/>
        </authorList>
    </citation>
    <scope>NUCLEOTIDE SEQUENCE [LARGE SCALE GENOMIC DNA]</scope>
    <source>
        <strain evidence="1 2">MUCL2830</strain>
    </source>
</reference>
<sequence>MTAPPKIKQLQFMFAASTVEKAGQNEKNIMGTPSFLSRKGPHGISDAGVFNLFANITLAASKKDDWYAARTTE</sequence>
<dbReference type="AlphaFoldDB" id="A0A4Y8DAQ2"/>
<evidence type="ECO:0000313" key="2">
    <source>
        <dbReference type="Proteomes" id="UP000297299"/>
    </source>
</evidence>
<dbReference type="EMBL" id="PHWZ01000076">
    <property type="protein sequence ID" value="TEY73600.1"/>
    <property type="molecule type" value="Genomic_DNA"/>
</dbReference>
<evidence type="ECO:0000313" key="1">
    <source>
        <dbReference type="EMBL" id="TEY73600.1"/>
    </source>
</evidence>
<gene>
    <name evidence="1" type="ORF">BOTCAL_0076g00290</name>
</gene>
<organism evidence="1 2">
    <name type="scientific">Botryotinia calthae</name>
    <dbReference type="NCBI Taxonomy" id="38488"/>
    <lineage>
        <taxon>Eukaryota</taxon>
        <taxon>Fungi</taxon>
        <taxon>Dikarya</taxon>
        <taxon>Ascomycota</taxon>
        <taxon>Pezizomycotina</taxon>
        <taxon>Leotiomycetes</taxon>
        <taxon>Helotiales</taxon>
        <taxon>Sclerotiniaceae</taxon>
        <taxon>Botryotinia</taxon>
    </lineage>
</organism>
<comment type="caution">
    <text evidence="1">The sequence shown here is derived from an EMBL/GenBank/DDBJ whole genome shotgun (WGS) entry which is preliminary data.</text>
</comment>
<protein>
    <submittedName>
        <fullName evidence="1">Uncharacterized protein</fullName>
    </submittedName>
</protein>
<proteinExistence type="predicted"/>
<dbReference type="Proteomes" id="UP000297299">
    <property type="component" value="Unassembled WGS sequence"/>
</dbReference>
<name>A0A4Y8DAQ2_9HELO</name>